<reference evidence="2 3" key="1">
    <citation type="journal article" date="2024" name="G3 (Bethesda)">
        <title>Genome assembly of Hibiscus sabdariffa L. provides insights into metabolisms of medicinal natural products.</title>
        <authorList>
            <person name="Kim T."/>
        </authorList>
    </citation>
    <scope>NUCLEOTIDE SEQUENCE [LARGE SCALE GENOMIC DNA]</scope>
    <source>
        <strain evidence="2">TK-2024</strain>
        <tissue evidence="2">Old leaves</tissue>
    </source>
</reference>
<comment type="caution">
    <text evidence="2">The sequence shown here is derived from an EMBL/GenBank/DDBJ whole genome shotgun (WGS) entry which is preliminary data.</text>
</comment>
<organism evidence="2 3">
    <name type="scientific">Hibiscus sabdariffa</name>
    <name type="common">roselle</name>
    <dbReference type="NCBI Taxonomy" id="183260"/>
    <lineage>
        <taxon>Eukaryota</taxon>
        <taxon>Viridiplantae</taxon>
        <taxon>Streptophyta</taxon>
        <taxon>Embryophyta</taxon>
        <taxon>Tracheophyta</taxon>
        <taxon>Spermatophyta</taxon>
        <taxon>Magnoliopsida</taxon>
        <taxon>eudicotyledons</taxon>
        <taxon>Gunneridae</taxon>
        <taxon>Pentapetalae</taxon>
        <taxon>rosids</taxon>
        <taxon>malvids</taxon>
        <taxon>Malvales</taxon>
        <taxon>Malvaceae</taxon>
        <taxon>Malvoideae</taxon>
        <taxon>Hibiscus</taxon>
    </lineage>
</organism>
<dbReference type="Proteomes" id="UP001472677">
    <property type="component" value="Unassembled WGS sequence"/>
</dbReference>
<feature type="transmembrane region" description="Helical" evidence="1">
    <location>
        <begin position="12"/>
        <end position="32"/>
    </location>
</feature>
<protein>
    <submittedName>
        <fullName evidence="2">Uncharacterized protein</fullName>
    </submittedName>
</protein>
<keyword evidence="3" id="KW-1185">Reference proteome</keyword>
<dbReference type="PANTHER" id="PTHR31153">
    <property type="entry name" value="CALMODULIN CALCIUM-DEPENDENT NAD KINASE"/>
    <property type="match status" value="1"/>
</dbReference>
<gene>
    <name evidence="2" type="ORF">V6N12_000473</name>
</gene>
<dbReference type="PANTHER" id="PTHR31153:SF1">
    <property type="entry name" value="CALMODULIN CALCIUM-DEPENDENT NAD KINASE"/>
    <property type="match status" value="1"/>
</dbReference>
<evidence type="ECO:0000256" key="1">
    <source>
        <dbReference type="SAM" id="Phobius"/>
    </source>
</evidence>
<evidence type="ECO:0000313" key="2">
    <source>
        <dbReference type="EMBL" id="KAK8484456.1"/>
    </source>
</evidence>
<evidence type="ECO:0000313" key="3">
    <source>
        <dbReference type="Proteomes" id="UP001472677"/>
    </source>
</evidence>
<sequence length="165" mass="18620">MSQEHGHGKSIVIPIVAASLIGVAAATAAAYARRKSTKPVEEHQSVIIPLLDRTESGRVGNLERFSHYVARQLGFEDANECPELCKLAHDYLKNPKDCEVKMFEYFGNEAEGEGLYVKLMEEFERCILCYFAFHWSRASDMITQVLSVESEKKTKLKDFVMAATR</sequence>
<keyword evidence="1" id="KW-0812">Transmembrane</keyword>
<dbReference type="EMBL" id="JBBPBM010001401">
    <property type="protein sequence ID" value="KAK8484456.1"/>
    <property type="molecule type" value="Genomic_DNA"/>
</dbReference>
<keyword evidence="1" id="KW-1133">Transmembrane helix</keyword>
<accession>A0ABR1ZUS3</accession>
<keyword evidence="1" id="KW-0472">Membrane</keyword>
<dbReference type="InterPro" id="IPR044802">
    <property type="entry name" value="NADKc-like"/>
</dbReference>
<name>A0ABR1ZUS3_9ROSI</name>
<proteinExistence type="predicted"/>